<keyword evidence="1" id="KW-0472">Membrane</keyword>
<feature type="transmembrane region" description="Helical" evidence="1">
    <location>
        <begin position="16"/>
        <end position="39"/>
    </location>
</feature>
<evidence type="ECO:0008006" key="4">
    <source>
        <dbReference type="Google" id="ProtNLM"/>
    </source>
</evidence>
<sequence length="166" mass="18189">MATNAAQTALDIRNRIALVGWIFMATWFGMVMLFTWLMARDGPHPSQPAELQKGAIAIFWIIGLAAGGHVFSLPVTRFRVGADGTATLSSRTPFGRKVETFPAGSIRAVEVRADRDSDGDPYWRTVLVAKDGRERTIREGHHRPDQQEIAARLRAALPLAESPPAA</sequence>
<gene>
    <name evidence="2" type="ORF">J5Y09_05150</name>
</gene>
<comment type="caution">
    <text evidence="2">The sequence shown here is derived from an EMBL/GenBank/DDBJ whole genome shotgun (WGS) entry which is preliminary data.</text>
</comment>
<protein>
    <recommendedName>
        <fullName evidence="4">PH domain-containing protein</fullName>
    </recommendedName>
</protein>
<reference evidence="2 3" key="1">
    <citation type="submission" date="2021-03" db="EMBL/GenBank/DDBJ databases">
        <authorList>
            <person name="So Y."/>
        </authorList>
    </citation>
    <scope>NUCLEOTIDE SEQUENCE [LARGE SCALE GENOMIC DNA]</scope>
    <source>
        <strain evidence="2 3">PWR1</strain>
    </source>
</reference>
<dbReference type="RefSeq" id="WP_209350677.1">
    <property type="nucleotide sequence ID" value="NZ_JAGIYZ010000003.1"/>
</dbReference>
<dbReference type="Proteomes" id="UP000680815">
    <property type="component" value="Unassembled WGS sequence"/>
</dbReference>
<evidence type="ECO:0000313" key="2">
    <source>
        <dbReference type="EMBL" id="MBP0463289.1"/>
    </source>
</evidence>
<keyword evidence="1" id="KW-1133">Transmembrane helix</keyword>
<dbReference type="EMBL" id="JAGIYZ010000003">
    <property type="protein sequence ID" value="MBP0463289.1"/>
    <property type="molecule type" value="Genomic_DNA"/>
</dbReference>
<evidence type="ECO:0000313" key="3">
    <source>
        <dbReference type="Proteomes" id="UP000680815"/>
    </source>
</evidence>
<keyword evidence="1" id="KW-0812">Transmembrane</keyword>
<organism evidence="2 3">
    <name type="scientific">Roseomonas nitratireducens</name>
    <dbReference type="NCBI Taxonomy" id="2820810"/>
    <lineage>
        <taxon>Bacteria</taxon>
        <taxon>Pseudomonadati</taxon>
        <taxon>Pseudomonadota</taxon>
        <taxon>Alphaproteobacteria</taxon>
        <taxon>Acetobacterales</taxon>
        <taxon>Roseomonadaceae</taxon>
        <taxon>Roseomonas</taxon>
    </lineage>
</organism>
<feature type="transmembrane region" description="Helical" evidence="1">
    <location>
        <begin position="51"/>
        <end position="71"/>
    </location>
</feature>
<proteinExistence type="predicted"/>
<evidence type="ECO:0000256" key="1">
    <source>
        <dbReference type="SAM" id="Phobius"/>
    </source>
</evidence>
<keyword evidence="3" id="KW-1185">Reference proteome</keyword>
<accession>A0ABS4APY6</accession>
<name>A0ABS4APY6_9PROT</name>